<feature type="domain" description="CFEM" evidence="11">
    <location>
        <begin position="535"/>
        <end position="599"/>
    </location>
</feature>
<keyword evidence="4" id="KW-0964">Secreted</keyword>
<evidence type="ECO:0000256" key="8">
    <source>
        <dbReference type="ARBA" id="ARBA00023288"/>
    </source>
</evidence>
<evidence type="ECO:0000256" key="7">
    <source>
        <dbReference type="ARBA" id="ARBA00023157"/>
    </source>
</evidence>
<proteinExistence type="inferred from homology"/>
<feature type="region of interest" description="Disordered" evidence="9">
    <location>
        <begin position="508"/>
        <end position="531"/>
    </location>
</feature>
<dbReference type="PANTHER" id="PTHR36135:SF1">
    <property type="entry name" value="FIBROUS SHEATH CABYR-BINDING PROTEIN"/>
    <property type="match status" value="1"/>
</dbReference>
<feature type="chain" id="PRO_5013197020" description="CFEM domain-containing protein" evidence="10">
    <location>
        <begin position="21"/>
        <end position="744"/>
    </location>
</feature>
<evidence type="ECO:0000256" key="9">
    <source>
        <dbReference type="SAM" id="MobiDB-lite"/>
    </source>
</evidence>
<dbReference type="Proteomes" id="UP000224634">
    <property type="component" value="Unassembled WGS sequence"/>
</dbReference>
<keyword evidence="8" id="KW-0449">Lipoprotein</keyword>
<evidence type="ECO:0000256" key="3">
    <source>
        <dbReference type="ARBA" id="ARBA00010031"/>
    </source>
</evidence>
<feature type="compositionally biased region" description="Low complexity" evidence="9">
    <location>
        <begin position="211"/>
        <end position="239"/>
    </location>
</feature>
<evidence type="ECO:0000313" key="12">
    <source>
        <dbReference type="EMBL" id="PGH07111.1"/>
    </source>
</evidence>
<dbReference type="Pfam" id="PF05730">
    <property type="entry name" value="CFEM"/>
    <property type="match status" value="1"/>
</dbReference>
<evidence type="ECO:0000313" key="13">
    <source>
        <dbReference type="Proteomes" id="UP000224634"/>
    </source>
</evidence>
<feature type="compositionally biased region" description="Low complexity" evidence="9">
    <location>
        <begin position="365"/>
        <end position="383"/>
    </location>
</feature>
<feature type="compositionally biased region" description="Low complexity" evidence="9">
    <location>
        <begin position="336"/>
        <end position="352"/>
    </location>
</feature>
<dbReference type="EMBL" id="PDNA01000172">
    <property type="protein sequence ID" value="PGH07111.1"/>
    <property type="molecule type" value="Genomic_DNA"/>
</dbReference>
<reference evidence="12 13" key="1">
    <citation type="submission" date="2017-10" db="EMBL/GenBank/DDBJ databases">
        <title>Comparative genomics in systemic dimorphic fungi from Ajellomycetaceae.</title>
        <authorList>
            <person name="Munoz J.F."/>
            <person name="Mcewen J.G."/>
            <person name="Clay O.K."/>
            <person name="Cuomo C.A."/>
        </authorList>
    </citation>
    <scope>NUCLEOTIDE SEQUENCE [LARGE SCALE GENOMIC DNA]</scope>
    <source>
        <strain evidence="12 13">UAMH7299</strain>
    </source>
</reference>
<evidence type="ECO:0000259" key="11">
    <source>
        <dbReference type="Pfam" id="PF05730"/>
    </source>
</evidence>
<gene>
    <name evidence="12" type="ORF">AJ80_08048</name>
</gene>
<keyword evidence="6 10" id="KW-0732">Signal</keyword>
<dbReference type="InterPro" id="IPR043375">
    <property type="entry name" value="FSCB"/>
</dbReference>
<keyword evidence="5" id="KW-0472">Membrane</keyword>
<dbReference type="AlphaFoldDB" id="A0A2B7XEC6"/>
<feature type="region of interest" description="Disordered" evidence="9">
    <location>
        <begin position="187"/>
        <end position="262"/>
    </location>
</feature>
<feature type="signal peptide" evidence="10">
    <location>
        <begin position="1"/>
        <end position="20"/>
    </location>
</feature>
<evidence type="ECO:0000256" key="1">
    <source>
        <dbReference type="ARBA" id="ARBA00004589"/>
    </source>
</evidence>
<dbReference type="STRING" id="1447883.A0A2B7XEC6"/>
<keyword evidence="13" id="KW-1185">Reference proteome</keyword>
<keyword evidence="7" id="KW-1015">Disulfide bond</keyword>
<keyword evidence="5" id="KW-0336">GPI-anchor</keyword>
<evidence type="ECO:0000256" key="5">
    <source>
        <dbReference type="ARBA" id="ARBA00022622"/>
    </source>
</evidence>
<dbReference type="InterPro" id="IPR008427">
    <property type="entry name" value="Extracellular_membr_CFEM_dom"/>
</dbReference>
<keyword evidence="5" id="KW-0325">Glycoprotein</keyword>
<protein>
    <recommendedName>
        <fullName evidence="11">CFEM domain-containing protein</fullName>
    </recommendedName>
</protein>
<evidence type="ECO:0000256" key="4">
    <source>
        <dbReference type="ARBA" id="ARBA00022525"/>
    </source>
</evidence>
<feature type="compositionally biased region" description="Low complexity" evidence="9">
    <location>
        <begin position="429"/>
        <end position="443"/>
    </location>
</feature>
<evidence type="ECO:0000256" key="2">
    <source>
        <dbReference type="ARBA" id="ARBA00004613"/>
    </source>
</evidence>
<evidence type="ECO:0000256" key="6">
    <source>
        <dbReference type="ARBA" id="ARBA00022729"/>
    </source>
</evidence>
<sequence>MKATFGVAAVFALAIQQSAATSWGSNKYFPNPRNSDNICSDNQKGGYTWKDLNPGSFDAFDDFDFSGFTCRDDSRGRMKRTYGSGFGSKCIEGNISKGSNRPAITCKKPEKGFSITSFDITVEKDTDVRFTYHMPDGSKCKHTSPCQRGGSVIKNTHCGGAKSVDFELPTHSKHDKCDFRIHKIDFDCKPPETPQKPPKYPTGGVPIITDTQPTETTPAQETTPAEETTPAQETESTAQPTESSPGQVTTPTEDNTTPPVSYTTSTIYTTEVETITSCAPEVPSCPADSTVVVTSTIPISTTVCPVTETSPPEQTPPADGTPTDGYPDETNPGENTPSETAPAETTPTGASPDESTPGDNIPSETAPAQTTPTGATPGETYPGNKIPSETIPGETTPTGASPDETTPGDNVPSETVPGETTPTGASPDETTPGETVPGETTPGAVTPTQSAPSGVVVTEVTYTTLTTCPVTTTITSGTDEITVTTSTVSTLTQTSIVTICPGPECTQTVPGGPSPPFPTATKTDAGPSEPIPSADCPGVVPECINTWLNLVPDCDSNSDASCFCPSKEFTESVIECIQAWGASDQEVSDALSYLTGICAADIPKNPGIITAVPSTITLAPPAPTGDNNVVPPYTTITVSQVVTESGAENTITKQITVPQVEFVTAAPTAGTDGPIVDLIPAPTAAPVQATNVPVGPGNTQAPLPGSPTGAPTGSPIPFDGKASSISLGSTLWLLTGIALVSLMN</sequence>
<dbReference type="GO" id="GO:0098552">
    <property type="term" value="C:side of membrane"/>
    <property type="evidence" value="ECO:0007669"/>
    <property type="project" value="UniProtKB-KW"/>
</dbReference>
<comment type="subcellular location">
    <subcellularLocation>
        <location evidence="1">Membrane</location>
        <topology evidence="1">Lipid-anchor</topology>
        <topology evidence="1">GPI-anchor</topology>
    </subcellularLocation>
    <subcellularLocation>
        <location evidence="2">Secreted</location>
    </subcellularLocation>
</comment>
<feature type="compositionally biased region" description="Low complexity" evidence="9">
    <location>
        <begin position="701"/>
        <end position="715"/>
    </location>
</feature>
<dbReference type="GO" id="GO:0005509">
    <property type="term" value="F:calcium ion binding"/>
    <property type="evidence" value="ECO:0007669"/>
    <property type="project" value="InterPro"/>
</dbReference>
<feature type="region of interest" description="Disordered" evidence="9">
    <location>
        <begin position="303"/>
        <end position="452"/>
    </location>
</feature>
<feature type="compositionally biased region" description="Polar residues" evidence="9">
    <location>
        <begin position="240"/>
        <end position="255"/>
    </location>
</feature>
<organism evidence="12 13">
    <name type="scientific">Polytolypa hystricis (strain UAMH7299)</name>
    <dbReference type="NCBI Taxonomy" id="1447883"/>
    <lineage>
        <taxon>Eukaryota</taxon>
        <taxon>Fungi</taxon>
        <taxon>Dikarya</taxon>
        <taxon>Ascomycota</taxon>
        <taxon>Pezizomycotina</taxon>
        <taxon>Eurotiomycetes</taxon>
        <taxon>Eurotiomycetidae</taxon>
        <taxon>Onygenales</taxon>
        <taxon>Onygenales incertae sedis</taxon>
        <taxon>Polytolypa</taxon>
    </lineage>
</organism>
<feature type="region of interest" description="Disordered" evidence="9">
    <location>
        <begin position="691"/>
        <end position="715"/>
    </location>
</feature>
<dbReference type="PANTHER" id="PTHR36135">
    <property type="entry name" value="FIBROUS SHEATH CABYR-BINDING PROTEIN"/>
    <property type="match status" value="1"/>
</dbReference>
<name>A0A2B7XEC6_POLH7</name>
<dbReference type="GO" id="GO:0005576">
    <property type="term" value="C:extracellular region"/>
    <property type="evidence" value="ECO:0007669"/>
    <property type="project" value="UniProtKB-SubCell"/>
</dbReference>
<feature type="compositionally biased region" description="Pro residues" evidence="9">
    <location>
        <begin position="191"/>
        <end position="200"/>
    </location>
</feature>
<dbReference type="OrthoDB" id="5431405at2759"/>
<dbReference type="GO" id="GO:0033234">
    <property type="term" value="P:negative regulation of protein sumoylation"/>
    <property type="evidence" value="ECO:0007669"/>
    <property type="project" value="InterPro"/>
</dbReference>
<comment type="similarity">
    <text evidence="3">Belongs to the RBT5 family.</text>
</comment>
<feature type="compositionally biased region" description="Polar residues" evidence="9">
    <location>
        <begin position="393"/>
        <end position="408"/>
    </location>
</feature>
<accession>A0A2B7XEC6</accession>
<evidence type="ECO:0000256" key="10">
    <source>
        <dbReference type="SAM" id="SignalP"/>
    </source>
</evidence>
<comment type="caution">
    <text evidence="12">The sequence shown here is derived from an EMBL/GenBank/DDBJ whole genome shotgun (WGS) entry which is preliminary data.</text>
</comment>